<dbReference type="GO" id="GO:0036503">
    <property type="term" value="P:ERAD pathway"/>
    <property type="evidence" value="ECO:0007669"/>
    <property type="project" value="TreeGrafter"/>
</dbReference>
<feature type="transmembrane region" description="Helical" evidence="9">
    <location>
        <begin position="33"/>
        <end position="54"/>
    </location>
</feature>
<feature type="transmembrane region" description="Helical" evidence="9">
    <location>
        <begin position="61"/>
        <end position="82"/>
    </location>
</feature>
<feature type="transmembrane region" description="Helical" evidence="9">
    <location>
        <begin position="324"/>
        <end position="343"/>
    </location>
</feature>
<keyword evidence="6 9" id="KW-1133">Transmembrane helix</keyword>
<dbReference type="GeneID" id="136823319"/>
<organism evidence="11 12">
    <name type="scientific">Clytia hemisphaerica</name>
    <dbReference type="NCBI Taxonomy" id="252671"/>
    <lineage>
        <taxon>Eukaryota</taxon>
        <taxon>Metazoa</taxon>
        <taxon>Cnidaria</taxon>
        <taxon>Hydrozoa</taxon>
        <taxon>Hydroidolina</taxon>
        <taxon>Leptothecata</taxon>
        <taxon>Obeliida</taxon>
        <taxon>Clytiidae</taxon>
        <taxon>Clytia</taxon>
    </lineage>
</organism>
<dbReference type="InterPro" id="IPR001841">
    <property type="entry name" value="Znf_RING"/>
</dbReference>
<dbReference type="InterPro" id="IPR025754">
    <property type="entry name" value="TRC8_N_dom"/>
</dbReference>
<evidence type="ECO:0000256" key="6">
    <source>
        <dbReference type="ARBA" id="ARBA00022989"/>
    </source>
</evidence>
<dbReference type="PANTHER" id="PTHR22763">
    <property type="entry name" value="RING ZINC FINGER PROTEIN"/>
    <property type="match status" value="1"/>
</dbReference>
<dbReference type="InterPro" id="IPR011016">
    <property type="entry name" value="Znf_RING-CH"/>
</dbReference>
<keyword evidence="7 9" id="KW-0472">Membrane</keyword>
<feature type="transmembrane region" description="Helical" evidence="9">
    <location>
        <begin position="245"/>
        <end position="269"/>
    </location>
</feature>
<dbReference type="RefSeq" id="XP_066935609.1">
    <property type="nucleotide sequence ID" value="XM_067079508.1"/>
</dbReference>
<dbReference type="EnsemblMetazoa" id="CLYHEMT018920.1">
    <property type="protein sequence ID" value="CLYHEMP018920.1"/>
    <property type="gene ID" value="CLYHEMG018920"/>
</dbReference>
<feature type="domain" description="RING-type" evidence="10">
    <location>
        <begin position="517"/>
        <end position="555"/>
    </location>
</feature>
<evidence type="ECO:0000256" key="8">
    <source>
        <dbReference type="PROSITE-ProRule" id="PRU00175"/>
    </source>
</evidence>
<dbReference type="AlphaFoldDB" id="A0A7M5X7I5"/>
<dbReference type="RefSeq" id="XP_066935604.1">
    <property type="nucleotide sequence ID" value="XM_067079503.1"/>
</dbReference>
<dbReference type="Proteomes" id="UP000594262">
    <property type="component" value="Unplaced"/>
</dbReference>
<dbReference type="GO" id="GO:0061630">
    <property type="term" value="F:ubiquitin protein ligase activity"/>
    <property type="evidence" value="ECO:0007669"/>
    <property type="project" value="TreeGrafter"/>
</dbReference>
<dbReference type="PANTHER" id="PTHR22763:SF191">
    <property type="entry name" value="RING FINGER PROTEIN 145 HOMOLOG"/>
    <property type="match status" value="1"/>
</dbReference>
<evidence type="ECO:0000256" key="4">
    <source>
        <dbReference type="ARBA" id="ARBA00022771"/>
    </source>
</evidence>
<evidence type="ECO:0000313" key="12">
    <source>
        <dbReference type="Proteomes" id="UP000594262"/>
    </source>
</evidence>
<dbReference type="GO" id="GO:0016020">
    <property type="term" value="C:membrane"/>
    <property type="evidence" value="ECO:0007669"/>
    <property type="project" value="UniProtKB-SubCell"/>
</dbReference>
<accession>A0A7M5X7I5</accession>
<evidence type="ECO:0000313" key="11">
    <source>
        <dbReference type="EnsemblMetazoa" id="CLYHEMP018920.1"/>
    </source>
</evidence>
<dbReference type="GO" id="GO:0043161">
    <property type="term" value="P:proteasome-mediated ubiquitin-dependent protein catabolic process"/>
    <property type="evidence" value="ECO:0007669"/>
    <property type="project" value="TreeGrafter"/>
</dbReference>
<feature type="transmembrane region" description="Helical" evidence="9">
    <location>
        <begin position="219"/>
        <end position="238"/>
    </location>
</feature>
<evidence type="ECO:0000256" key="5">
    <source>
        <dbReference type="ARBA" id="ARBA00022833"/>
    </source>
</evidence>
<evidence type="ECO:0000256" key="2">
    <source>
        <dbReference type="ARBA" id="ARBA00022692"/>
    </source>
</evidence>
<evidence type="ECO:0000256" key="3">
    <source>
        <dbReference type="ARBA" id="ARBA00022723"/>
    </source>
</evidence>
<keyword evidence="4 8" id="KW-0863">Zinc-finger</keyword>
<dbReference type="SMART" id="SM00744">
    <property type="entry name" value="RINGv"/>
    <property type="match status" value="1"/>
</dbReference>
<keyword evidence="12" id="KW-1185">Reference proteome</keyword>
<feature type="transmembrane region" description="Helical" evidence="9">
    <location>
        <begin position="398"/>
        <end position="417"/>
    </location>
</feature>
<comment type="subcellular location">
    <subcellularLocation>
        <location evidence="1">Membrane</location>
        <topology evidence="1">Multi-pass membrane protein</topology>
    </subcellularLocation>
</comment>
<dbReference type="Pfam" id="PF13705">
    <property type="entry name" value="TRC8_N"/>
    <property type="match status" value="1"/>
</dbReference>
<dbReference type="GO" id="GO:0012505">
    <property type="term" value="C:endomembrane system"/>
    <property type="evidence" value="ECO:0007669"/>
    <property type="project" value="TreeGrafter"/>
</dbReference>
<dbReference type="Gene3D" id="3.30.40.10">
    <property type="entry name" value="Zinc/RING finger domain, C3HC4 (zinc finger)"/>
    <property type="match status" value="1"/>
</dbReference>
<feature type="transmembrane region" description="Helical" evidence="9">
    <location>
        <begin position="364"/>
        <end position="386"/>
    </location>
</feature>
<evidence type="ECO:0000256" key="9">
    <source>
        <dbReference type="SAM" id="Phobius"/>
    </source>
</evidence>
<evidence type="ECO:0000259" key="10">
    <source>
        <dbReference type="PROSITE" id="PS50089"/>
    </source>
</evidence>
<evidence type="ECO:0000256" key="7">
    <source>
        <dbReference type="ARBA" id="ARBA00023136"/>
    </source>
</evidence>
<feature type="transmembrane region" description="Helical" evidence="9">
    <location>
        <begin position="462"/>
        <end position="482"/>
    </location>
</feature>
<protein>
    <recommendedName>
        <fullName evidence="10">RING-type domain-containing protein</fullName>
    </recommendedName>
</protein>
<reference evidence="11" key="1">
    <citation type="submission" date="2021-01" db="UniProtKB">
        <authorList>
            <consortium name="EnsemblMetazoa"/>
        </authorList>
    </citation>
    <scope>IDENTIFICATION</scope>
</reference>
<keyword evidence="2 9" id="KW-0812">Transmembrane</keyword>
<sequence length="563" mass="66011">MANANWVQMLLRIPIIFLLDYSFSFMYDYLTNLMPWYCALMTQGFWVICLVIVLHSTNSQLFTMYYFGVFLFHLTVVLYVNIWKSPFVTENEMSFIELLNPYSSYFPLQPLLVSWFIYSISIILYALSFRSIKPVLMVAALIPLYARHINKNHRDASFFESAAFGVAIFIILQTCYKMTIQLKELVEHQIRMNLFRYRMYGSLVLFYLQWRRLQLNFVLSIYWFIIWNYQMIVFTIFVEEQFHASFILACASYACNSFIKIVSLCYVVQHAVKILLNVVQQFVKDDHTMIDEGQYRPSGLRESVGFLVLSLYTNLTSMNASKRIVFFELIMLLLVSGIIRSIFEVIEPYLLSLNGAITYSKKRHFQLVTFCLTLLVAAAYMGTYLYRLRGKLPFSIPNVITVAQITCGLLLYLMYMYDSYQGGTWEHLDDCVYYIKGTCRTFEFILIVIVLGYRVLDTSSKWTVFQVVMVVLHLYVNVYLSLKDGWRSVRLRRKVNQKLNILPQASTERLAETRDVCPICLEELKSARVTPCNHLFHMFCLKKWLNVQNKCPMCHATILETDS</sequence>
<keyword evidence="3" id="KW-0479">Metal-binding</keyword>
<dbReference type="Pfam" id="PF13923">
    <property type="entry name" value="zf-C3HC4_2"/>
    <property type="match status" value="1"/>
</dbReference>
<evidence type="ECO:0000256" key="1">
    <source>
        <dbReference type="ARBA" id="ARBA00004141"/>
    </source>
</evidence>
<feature type="transmembrane region" description="Helical" evidence="9">
    <location>
        <begin position="102"/>
        <end position="127"/>
    </location>
</feature>
<dbReference type="OrthoDB" id="4752984at2759"/>
<keyword evidence="5" id="KW-0862">Zinc</keyword>
<dbReference type="InterPro" id="IPR013083">
    <property type="entry name" value="Znf_RING/FYVE/PHD"/>
</dbReference>
<dbReference type="SUPFAM" id="SSF57850">
    <property type="entry name" value="RING/U-box"/>
    <property type="match status" value="1"/>
</dbReference>
<dbReference type="SMART" id="SM00184">
    <property type="entry name" value="RING"/>
    <property type="match status" value="1"/>
</dbReference>
<dbReference type="InterPro" id="IPR050731">
    <property type="entry name" value="HRD1_E3_ubiq-ligases"/>
</dbReference>
<proteinExistence type="predicted"/>
<dbReference type="GO" id="GO:0008270">
    <property type="term" value="F:zinc ion binding"/>
    <property type="evidence" value="ECO:0007669"/>
    <property type="project" value="UniProtKB-KW"/>
</dbReference>
<dbReference type="PROSITE" id="PS50089">
    <property type="entry name" value="ZF_RING_2"/>
    <property type="match status" value="1"/>
</dbReference>
<name>A0A7M5X7I5_9CNID</name>